<dbReference type="PATRIC" id="fig|1297742.4.peg.7649"/>
<feature type="transmembrane region" description="Helical" evidence="10">
    <location>
        <begin position="139"/>
        <end position="156"/>
    </location>
</feature>
<evidence type="ECO:0000313" key="12">
    <source>
        <dbReference type="Proteomes" id="UP000009026"/>
    </source>
</evidence>
<feature type="transmembrane region" description="Helical" evidence="10">
    <location>
        <begin position="96"/>
        <end position="119"/>
    </location>
</feature>
<protein>
    <recommendedName>
        <fullName evidence="9">Multidrug-efflux transporter</fullName>
    </recommendedName>
</protein>
<dbReference type="AlphaFoldDB" id="A0A0H4XQG3"/>
<dbReference type="PANTHER" id="PTHR43298">
    <property type="entry name" value="MULTIDRUG RESISTANCE PROTEIN NORM-RELATED"/>
    <property type="match status" value="1"/>
</dbReference>
<feature type="transmembrane region" description="Helical" evidence="10">
    <location>
        <begin position="53"/>
        <end position="75"/>
    </location>
</feature>
<dbReference type="InterPro" id="IPR050222">
    <property type="entry name" value="MATE_MdtK"/>
</dbReference>
<keyword evidence="4" id="KW-1003">Cell membrane</keyword>
<evidence type="ECO:0000256" key="4">
    <source>
        <dbReference type="ARBA" id="ARBA00022475"/>
    </source>
</evidence>
<dbReference type="Proteomes" id="UP000009026">
    <property type="component" value="Chromosome"/>
</dbReference>
<dbReference type="CDD" id="cd13131">
    <property type="entry name" value="MATE_NorM_like"/>
    <property type="match status" value="1"/>
</dbReference>
<feature type="transmembrane region" description="Helical" evidence="10">
    <location>
        <begin position="168"/>
        <end position="189"/>
    </location>
</feature>
<dbReference type="OrthoDB" id="9780160at2"/>
<dbReference type="NCBIfam" id="TIGR00797">
    <property type="entry name" value="matE"/>
    <property type="match status" value="1"/>
</dbReference>
<feature type="transmembrane region" description="Helical" evidence="10">
    <location>
        <begin position="21"/>
        <end position="41"/>
    </location>
</feature>
<evidence type="ECO:0000256" key="9">
    <source>
        <dbReference type="ARBA" id="ARBA00031636"/>
    </source>
</evidence>
<dbReference type="GO" id="GO:0006811">
    <property type="term" value="P:monoatomic ion transport"/>
    <property type="evidence" value="ECO:0007669"/>
    <property type="project" value="UniProtKB-KW"/>
</dbReference>
<feature type="transmembrane region" description="Helical" evidence="10">
    <location>
        <begin position="292"/>
        <end position="317"/>
    </location>
</feature>
<dbReference type="InterPro" id="IPR002528">
    <property type="entry name" value="MATE_fam"/>
</dbReference>
<keyword evidence="5 10" id="KW-0812">Transmembrane</keyword>
<dbReference type="RefSeq" id="WP_002633781.1">
    <property type="nucleotide sequence ID" value="NZ_CP012109.1"/>
</dbReference>
<evidence type="ECO:0000256" key="3">
    <source>
        <dbReference type="ARBA" id="ARBA00022449"/>
    </source>
</evidence>
<dbReference type="Pfam" id="PF01554">
    <property type="entry name" value="MatE"/>
    <property type="match status" value="2"/>
</dbReference>
<dbReference type="EMBL" id="CP012109">
    <property type="protein sequence ID" value="AKQ70607.1"/>
    <property type="molecule type" value="Genomic_DNA"/>
</dbReference>
<evidence type="ECO:0000256" key="10">
    <source>
        <dbReference type="SAM" id="Phobius"/>
    </source>
</evidence>
<comment type="subcellular location">
    <subcellularLocation>
        <location evidence="1">Cell membrane</location>
        <topology evidence="1">Multi-pass membrane protein</topology>
    </subcellularLocation>
</comment>
<keyword evidence="6 10" id="KW-1133">Transmembrane helix</keyword>
<accession>A0A0H4XQG3</accession>
<feature type="transmembrane region" description="Helical" evidence="10">
    <location>
        <begin position="329"/>
        <end position="352"/>
    </location>
</feature>
<evidence type="ECO:0000256" key="5">
    <source>
        <dbReference type="ARBA" id="ARBA00022692"/>
    </source>
</evidence>
<organism evidence="11 12">
    <name type="scientific">Pseudomyxococcus hansupus</name>
    <dbReference type="NCBI Taxonomy" id="1297742"/>
    <lineage>
        <taxon>Bacteria</taxon>
        <taxon>Pseudomonadati</taxon>
        <taxon>Myxococcota</taxon>
        <taxon>Myxococcia</taxon>
        <taxon>Myxococcales</taxon>
        <taxon>Cystobacterineae</taxon>
        <taxon>Myxococcaceae</taxon>
        <taxon>Pseudomyxococcus</taxon>
    </lineage>
</organism>
<evidence type="ECO:0000256" key="8">
    <source>
        <dbReference type="ARBA" id="ARBA00023136"/>
    </source>
</evidence>
<dbReference type="KEGG" id="mym:A176_007519"/>
<evidence type="ECO:0000313" key="11">
    <source>
        <dbReference type="EMBL" id="AKQ70607.1"/>
    </source>
</evidence>
<reference evidence="11 12" key="1">
    <citation type="journal article" date="2016" name="PLoS ONE">
        <title>Complete Genome Sequence and Comparative Genomics of a Novel Myxobacterium Myxococcus hansupus.</title>
        <authorList>
            <person name="Sharma G."/>
            <person name="Narwani T."/>
            <person name="Subramanian S."/>
        </authorList>
    </citation>
    <scope>NUCLEOTIDE SEQUENCE [LARGE SCALE GENOMIC DNA]</scope>
    <source>
        <strain evidence="12">mixupus</strain>
    </source>
</reference>
<dbReference type="GO" id="GO:0005886">
    <property type="term" value="C:plasma membrane"/>
    <property type="evidence" value="ECO:0007669"/>
    <property type="project" value="UniProtKB-SubCell"/>
</dbReference>
<feature type="transmembrane region" description="Helical" evidence="10">
    <location>
        <begin position="432"/>
        <end position="452"/>
    </location>
</feature>
<evidence type="ECO:0000256" key="7">
    <source>
        <dbReference type="ARBA" id="ARBA00023065"/>
    </source>
</evidence>
<dbReference type="GO" id="GO:0042910">
    <property type="term" value="F:xenobiotic transmembrane transporter activity"/>
    <property type="evidence" value="ECO:0007669"/>
    <property type="project" value="InterPro"/>
</dbReference>
<dbReference type="InterPro" id="IPR048279">
    <property type="entry name" value="MdtK-like"/>
</dbReference>
<evidence type="ECO:0000256" key="2">
    <source>
        <dbReference type="ARBA" id="ARBA00022448"/>
    </source>
</evidence>
<feature type="transmembrane region" description="Helical" evidence="10">
    <location>
        <begin position="364"/>
        <end position="383"/>
    </location>
</feature>
<dbReference type="PANTHER" id="PTHR43298:SF2">
    <property type="entry name" value="FMN_FAD EXPORTER YEEO-RELATED"/>
    <property type="match status" value="1"/>
</dbReference>
<feature type="transmembrane region" description="Helical" evidence="10">
    <location>
        <begin position="404"/>
        <end position="426"/>
    </location>
</feature>
<keyword evidence="8 10" id="KW-0472">Membrane</keyword>
<dbReference type="STRING" id="1297742.A176_007519"/>
<proteinExistence type="predicted"/>
<name>A0A0H4XQG3_9BACT</name>
<feature type="transmembrane region" description="Helical" evidence="10">
    <location>
        <begin position="209"/>
        <end position="231"/>
    </location>
</feature>
<evidence type="ECO:0000256" key="1">
    <source>
        <dbReference type="ARBA" id="ARBA00004651"/>
    </source>
</evidence>
<keyword evidence="3" id="KW-0050">Antiport</keyword>
<evidence type="ECO:0000256" key="6">
    <source>
        <dbReference type="ARBA" id="ARBA00022989"/>
    </source>
</evidence>
<dbReference type="eggNOG" id="COG0534">
    <property type="taxonomic scope" value="Bacteria"/>
</dbReference>
<keyword evidence="2" id="KW-0813">Transport</keyword>
<feature type="transmembrane region" description="Helical" evidence="10">
    <location>
        <begin position="261"/>
        <end position="280"/>
    </location>
</feature>
<keyword evidence="7" id="KW-0406">Ion transport</keyword>
<dbReference type="PIRSF" id="PIRSF006603">
    <property type="entry name" value="DinF"/>
    <property type="match status" value="1"/>
</dbReference>
<keyword evidence="12" id="KW-1185">Reference proteome</keyword>
<gene>
    <name evidence="11" type="ORF">A176_007519</name>
</gene>
<dbReference type="GO" id="GO:0015297">
    <property type="term" value="F:antiporter activity"/>
    <property type="evidence" value="ECO:0007669"/>
    <property type="project" value="UniProtKB-KW"/>
</dbReference>
<sequence>MSTAVLPTSPVKSPRTELRELARLAIPIAIAQGGQALMGLVDTLVVGRAGTASLAAVGLGNGLYFAVSSFGMGLMMGFDPMVSQAIGARQFTRARALLWQGAWMAFCGGVLLATLLTLAPRLLPLAGIGESEAAGAREYLTWRAPGMPLMLMFLTMRSYLQSTAFTRPLVIATVVANIFNLLGNLLLVFGGANLPAWCGPLRDVPAMGVAGSAMATSASIGVELLIAVLFVRSRPVEGAERASRLPVWSDMARAVRLGLPIGLHICAEVGVFALAGVLAARLGPESVGAHQIALSFASVSFTVAMGIGNAGSVRVGWAVGAHNTPQARLSGFMALAGGVGFMSISGLVFALFPNALAKLAGAPADVVPLLIPLLMVSAIFQVFDGAQGVGAGVLRGAGDTRFTFLANMVGHYGIGLPVTVLLAFQLGLGVVGIWWGLCAGLVSVAVALVWRFNRKSAGTLRPVEA</sequence>